<feature type="region of interest" description="Disordered" evidence="1">
    <location>
        <begin position="108"/>
        <end position="134"/>
    </location>
</feature>
<name>A0ABR5VB89_9CORY</name>
<dbReference type="Proteomes" id="UP000070339">
    <property type="component" value="Unassembled WGS sequence"/>
</dbReference>
<protein>
    <recommendedName>
        <fullName evidence="4">DNA-binding protein</fullName>
    </recommendedName>
</protein>
<organism evidence="2 3">
    <name type="scientific">Corynebacterium simulans</name>
    <dbReference type="NCBI Taxonomy" id="146827"/>
    <lineage>
        <taxon>Bacteria</taxon>
        <taxon>Bacillati</taxon>
        <taxon>Actinomycetota</taxon>
        <taxon>Actinomycetes</taxon>
        <taxon>Mycobacteriales</taxon>
        <taxon>Corynebacteriaceae</taxon>
        <taxon>Corynebacterium</taxon>
    </lineage>
</organism>
<feature type="compositionally biased region" description="Acidic residues" evidence="1">
    <location>
        <begin position="117"/>
        <end position="134"/>
    </location>
</feature>
<sequence>MTRGDSNRQVSSLADISDATLGRQLRAGELNADLIIKIAQAYDESPVVALVDLGFVSAKWMQEIGTTTALTRATDEELTDELLRRLRLIEDAPVDELAARRSNTAEIDVRGMPYAADDSDTEPEEGDDDYHDGP</sequence>
<keyword evidence="3" id="KW-1185">Reference proteome</keyword>
<reference evidence="2 3" key="1">
    <citation type="journal article" date="2016" name="Int. J. Syst. Evol. Microbiol.">
        <title>Resolving the Complexity of Human Skin Metagenomes Using Single-Molecule Sequencing.</title>
        <authorList>
            <consortium name="NISC Comparative Sequencing Program"/>
            <person name="Tsai Y.C."/>
            <person name="Conlan S."/>
            <person name="Deming C."/>
            <person name="Segre J.A."/>
            <person name="Kong H.H."/>
            <person name="Korlach J."/>
            <person name="Oh J."/>
        </authorList>
    </citation>
    <scope>NUCLEOTIDE SEQUENCE [LARGE SCALE GENOMIC DNA]</scope>
    <source>
        <strain evidence="2 3">1B08</strain>
    </source>
</reference>
<evidence type="ECO:0008006" key="4">
    <source>
        <dbReference type="Google" id="ProtNLM"/>
    </source>
</evidence>
<accession>A0ABR5VB89</accession>
<evidence type="ECO:0000313" key="3">
    <source>
        <dbReference type="Proteomes" id="UP000070339"/>
    </source>
</evidence>
<comment type="caution">
    <text evidence="2">The sequence shown here is derived from an EMBL/GenBank/DDBJ whole genome shotgun (WGS) entry which is preliminary data.</text>
</comment>
<evidence type="ECO:0000256" key="1">
    <source>
        <dbReference type="SAM" id="MobiDB-lite"/>
    </source>
</evidence>
<gene>
    <name evidence="2" type="ORF">WM41_0854</name>
</gene>
<proteinExistence type="predicted"/>
<evidence type="ECO:0000313" key="2">
    <source>
        <dbReference type="EMBL" id="KXU18584.1"/>
    </source>
</evidence>
<dbReference type="EMBL" id="LTEB01000022">
    <property type="protein sequence ID" value="KXU18584.1"/>
    <property type="molecule type" value="Genomic_DNA"/>
</dbReference>